<dbReference type="InterPro" id="IPR001610">
    <property type="entry name" value="PAC"/>
</dbReference>
<keyword evidence="13" id="KW-1185">Reference proteome</keyword>
<dbReference type="SUPFAM" id="SSF55874">
    <property type="entry name" value="ATPase domain of HSP90 chaperone/DNA topoisomerase II/histidine kinase"/>
    <property type="match status" value="1"/>
</dbReference>
<dbReference type="PROSITE" id="PS50110">
    <property type="entry name" value="RESPONSE_REGULATORY"/>
    <property type="match status" value="1"/>
</dbReference>
<dbReference type="Gene3D" id="3.30.450.20">
    <property type="entry name" value="PAS domain"/>
    <property type="match status" value="3"/>
</dbReference>
<dbReference type="Pfam" id="PF00512">
    <property type="entry name" value="HisKA"/>
    <property type="match status" value="1"/>
</dbReference>
<evidence type="ECO:0000259" key="10">
    <source>
        <dbReference type="PROSITE" id="PS50112"/>
    </source>
</evidence>
<feature type="domain" description="PAC" evidence="11">
    <location>
        <begin position="336"/>
        <end position="387"/>
    </location>
</feature>
<evidence type="ECO:0000256" key="1">
    <source>
        <dbReference type="ARBA" id="ARBA00000085"/>
    </source>
</evidence>
<evidence type="ECO:0000256" key="5">
    <source>
        <dbReference type="ARBA" id="ARBA00022777"/>
    </source>
</evidence>
<dbReference type="EMBL" id="JABUQZ010000001">
    <property type="protein sequence ID" value="NUC71911.1"/>
    <property type="molecule type" value="Genomic_DNA"/>
</dbReference>
<feature type="domain" description="PAS" evidence="10">
    <location>
        <begin position="388"/>
        <end position="430"/>
    </location>
</feature>
<name>A0ABX2LGP6_9EURY</name>
<dbReference type="CDD" id="cd00156">
    <property type="entry name" value="REC"/>
    <property type="match status" value="1"/>
</dbReference>
<dbReference type="PANTHER" id="PTHR43304:SF1">
    <property type="entry name" value="PAC DOMAIN-CONTAINING PROTEIN"/>
    <property type="match status" value="1"/>
</dbReference>
<dbReference type="SUPFAM" id="SSF47384">
    <property type="entry name" value="Homodimeric domain of signal transducing histidine kinase"/>
    <property type="match status" value="1"/>
</dbReference>
<accession>A0ABX2LGP6</accession>
<dbReference type="RefSeq" id="WP_174679882.1">
    <property type="nucleotide sequence ID" value="NZ_JABUQZ010000001.1"/>
</dbReference>
<dbReference type="Gene3D" id="2.10.70.100">
    <property type="match status" value="1"/>
</dbReference>
<dbReference type="SMART" id="SM00086">
    <property type="entry name" value="PAC"/>
    <property type="match status" value="3"/>
</dbReference>
<dbReference type="InterPro" id="IPR001789">
    <property type="entry name" value="Sig_transdc_resp-reg_receiver"/>
</dbReference>
<feature type="coiled-coil region" evidence="7">
    <location>
        <begin position="375"/>
        <end position="402"/>
    </location>
</feature>
<evidence type="ECO:0000259" key="9">
    <source>
        <dbReference type="PROSITE" id="PS50110"/>
    </source>
</evidence>
<dbReference type="Pfam" id="PF00072">
    <property type="entry name" value="Response_reg"/>
    <property type="match status" value="1"/>
</dbReference>
<keyword evidence="3 6" id="KW-0597">Phosphoprotein</keyword>
<dbReference type="CDD" id="cd00130">
    <property type="entry name" value="PAS"/>
    <property type="match status" value="3"/>
</dbReference>
<evidence type="ECO:0000256" key="6">
    <source>
        <dbReference type="PROSITE-ProRule" id="PRU00169"/>
    </source>
</evidence>
<dbReference type="CDD" id="cd00082">
    <property type="entry name" value="HisKA"/>
    <property type="match status" value="1"/>
</dbReference>
<dbReference type="PROSITE" id="PS50113">
    <property type="entry name" value="PAC"/>
    <property type="match status" value="3"/>
</dbReference>
<dbReference type="Gene3D" id="3.40.50.2300">
    <property type="match status" value="1"/>
</dbReference>
<dbReference type="SMART" id="SM00091">
    <property type="entry name" value="PAS"/>
    <property type="match status" value="3"/>
</dbReference>
<feature type="domain" description="Histidine kinase" evidence="8">
    <location>
        <begin position="514"/>
        <end position="702"/>
    </location>
</feature>
<gene>
    <name evidence="12" type="ORF">HTZ84_06240</name>
</gene>
<dbReference type="InterPro" id="IPR052162">
    <property type="entry name" value="Sensor_kinase/Photoreceptor"/>
</dbReference>
<dbReference type="Pfam" id="PF08447">
    <property type="entry name" value="PAS_3"/>
    <property type="match status" value="2"/>
</dbReference>
<evidence type="ECO:0000256" key="7">
    <source>
        <dbReference type="SAM" id="Coils"/>
    </source>
</evidence>
<dbReference type="Pfam" id="PF13426">
    <property type="entry name" value="PAS_9"/>
    <property type="match status" value="1"/>
</dbReference>
<dbReference type="InterPro" id="IPR000700">
    <property type="entry name" value="PAS-assoc_C"/>
</dbReference>
<protein>
    <recommendedName>
        <fullName evidence="2">histidine kinase</fullName>
        <ecNumber evidence="2">2.7.13.3</ecNumber>
    </recommendedName>
</protein>
<feature type="domain" description="PAC" evidence="11">
    <location>
        <begin position="455"/>
        <end position="510"/>
    </location>
</feature>
<dbReference type="PROSITE" id="PS50112">
    <property type="entry name" value="PAS"/>
    <property type="match status" value="3"/>
</dbReference>
<evidence type="ECO:0000256" key="4">
    <source>
        <dbReference type="ARBA" id="ARBA00022679"/>
    </source>
</evidence>
<dbReference type="InterPro" id="IPR003661">
    <property type="entry name" value="HisK_dim/P_dom"/>
</dbReference>
<evidence type="ECO:0000259" key="11">
    <source>
        <dbReference type="PROSITE" id="PS50113"/>
    </source>
</evidence>
<dbReference type="SMART" id="SM00388">
    <property type="entry name" value="HisKA"/>
    <property type="match status" value="1"/>
</dbReference>
<dbReference type="InterPro" id="IPR036890">
    <property type="entry name" value="HATPase_C_sf"/>
</dbReference>
<dbReference type="InterPro" id="IPR005467">
    <property type="entry name" value="His_kinase_dom"/>
</dbReference>
<proteinExistence type="predicted"/>
<dbReference type="EC" id="2.7.13.3" evidence="2"/>
<sequence length="708" mass="79435">MGDTVRILLVDDDPSLAELAATVLEREDDRFSVETVASAGEGLAFLADHEVDCVVSDYDMPGRDGIAFLEAVRADYPDLPFLLFTGKGSEAVASEAISAGVTDYLRKESTTSQYAVLANRIGNAVEQYRARRAIEDAERKLSRIAENTNDVLFLFDGDWSELLFVNSAYEAIWGRPIDTLREDSRSFLDAVHPDDRERVRRSMERLSNGAEDEMEYRVVRPDGERRWVRAETKPVFDGETVSRIVGFVRDITDRKRRERELERTSDLLEKTERIADVGGWELDTDTRDVFWTDHLFELLGYDEVPSLEEALSVYHEDDRPAVERAVEAALDYGDSFDMEVRARRPDGEIRWLRVQGVPTVEDGTVVTLRGAVQDITDRKERERDLEQARAEYEELINGMNDTAWVIGPDHTFLTVNDAAVETLGYSKAELRSMRPHDIDAGLDDEEITDLIEGMPEDEVQVFETVHETKSGETFPVEISSSIISYRGETAVLCIGRDISSRKEREEQLAEFASVASHDLRNPLTIAQGRLELAREDCDSDHLDEVERAHRRMSALITDLLSLANDGERIGETEPVDLDAFARCCWDHVATAEATLVVDLDRTIRADRSRLRQLFENLMRNAIEHGGADVTVAVGGFEDGFFVEDDGDGITETQRERALESGYSTVEDGTGFGLSIVEQVADAHGWDVRVTEGADGGARFEITGLERAD</sequence>
<evidence type="ECO:0000313" key="12">
    <source>
        <dbReference type="EMBL" id="NUC71911.1"/>
    </source>
</evidence>
<dbReference type="Gene3D" id="1.10.287.130">
    <property type="match status" value="1"/>
</dbReference>
<dbReference type="InterPro" id="IPR000014">
    <property type="entry name" value="PAS"/>
</dbReference>
<dbReference type="InterPro" id="IPR013655">
    <property type="entry name" value="PAS_fold_3"/>
</dbReference>
<evidence type="ECO:0000259" key="8">
    <source>
        <dbReference type="PROSITE" id="PS50109"/>
    </source>
</evidence>
<dbReference type="InterPro" id="IPR035965">
    <property type="entry name" value="PAS-like_dom_sf"/>
</dbReference>
<dbReference type="SUPFAM" id="SSF52172">
    <property type="entry name" value="CheY-like"/>
    <property type="match status" value="1"/>
</dbReference>
<organism evidence="12 13">
    <name type="scientific">Haloterrigena gelatinilytica</name>
    <dbReference type="NCBI Taxonomy" id="2741724"/>
    <lineage>
        <taxon>Archaea</taxon>
        <taxon>Methanobacteriati</taxon>
        <taxon>Methanobacteriota</taxon>
        <taxon>Stenosarchaea group</taxon>
        <taxon>Halobacteria</taxon>
        <taxon>Halobacteriales</taxon>
        <taxon>Natrialbaceae</taxon>
        <taxon>Haloterrigena</taxon>
    </lineage>
</organism>
<evidence type="ECO:0000256" key="2">
    <source>
        <dbReference type="ARBA" id="ARBA00012438"/>
    </source>
</evidence>
<dbReference type="Pfam" id="PF02518">
    <property type="entry name" value="HATPase_c"/>
    <property type="match status" value="1"/>
</dbReference>
<dbReference type="PROSITE" id="PS50109">
    <property type="entry name" value="HIS_KIN"/>
    <property type="match status" value="1"/>
</dbReference>
<keyword evidence="4" id="KW-0808">Transferase</keyword>
<feature type="domain" description="PAS" evidence="10">
    <location>
        <begin position="282"/>
        <end position="333"/>
    </location>
</feature>
<keyword evidence="7" id="KW-0175">Coiled coil</keyword>
<evidence type="ECO:0000256" key="3">
    <source>
        <dbReference type="ARBA" id="ARBA00022553"/>
    </source>
</evidence>
<comment type="caution">
    <text evidence="12">The sequence shown here is derived from an EMBL/GenBank/DDBJ whole genome shotgun (WGS) entry which is preliminary data.</text>
</comment>
<dbReference type="PANTHER" id="PTHR43304">
    <property type="entry name" value="PHYTOCHROME-LIKE PROTEIN CPH1"/>
    <property type="match status" value="1"/>
</dbReference>
<dbReference type="SUPFAM" id="SSF55785">
    <property type="entry name" value="PYP-like sensor domain (PAS domain)"/>
    <property type="match status" value="3"/>
</dbReference>
<dbReference type="InterPro" id="IPR003594">
    <property type="entry name" value="HATPase_dom"/>
</dbReference>
<feature type="modified residue" description="4-aspartylphosphate" evidence="6">
    <location>
        <position position="57"/>
    </location>
</feature>
<dbReference type="InterPro" id="IPR011006">
    <property type="entry name" value="CheY-like_superfamily"/>
</dbReference>
<comment type="catalytic activity">
    <reaction evidence="1">
        <text>ATP + protein L-histidine = ADP + protein N-phospho-L-histidine.</text>
        <dbReference type="EC" id="2.7.13.3"/>
    </reaction>
</comment>
<dbReference type="CDD" id="cd00075">
    <property type="entry name" value="HATPase"/>
    <property type="match status" value="1"/>
</dbReference>
<evidence type="ECO:0000313" key="13">
    <source>
        <dbReference type="Proteomes" id="UP001016761"/>
    </source>
</evidence>
<dbReference type="SMART" id="SM00387">
    <property type="entry name" value="HATPase_c"/>
    <property type="match status" value="1"/>
</dbReference>
<dbReference type="InterPro" id="IPR036097">
    <property type="entry name" value="HisK_dim/P_sf"/>
</dbReference>
<dbReference type="Proteomes" id="UP001016761">
    <property type="component" value="Unassembled WGS sequence"/>
</dbReference>
<dbReference type="SMART" id="SM00448">
    <property type="entry name" value="REC"/>
    <property type="match status" value="1"/>
</dbReference>
<feature type="domain" description="Response regulatory" evidence="9">
    <location>
        <begin position="6"/>
        <end position="122"/>
    </location>
</feature>
<dbReference type="NCBIfam" id="TIGR00229">
    <property type="entry name" value="sensory_box"/>
    <property type="match status" value="3"/>
</dbReference>
<dbReference type="Gene3D" id="3.30.565.10">
    <property type="entry name" value="Histidine kinase-like ATPase, C-terminal domain"/>
    <property type="match status" value="1"/>
</dbReference>
<feature type="domain" description="PAC" evidence="11">
    <location>
        <begin position="212"/>
        <end position="263"/>
    </location>
</feature>
<reference evidence="12 13" key="1">
    <citation type="submission" date="2020-06" db="EMBL/GenBank/DDBJ databases">
        <title>Haloterrigena sp. nov., an extremely halophilic archaeon isolated from a saline sediment.</title>
        <authorList>
            <person name="Liu B.-B."/>
        </authorList>
    </citation>
    <scope>NUCLEOTIDE SEQUENCE [LARGE SCALE GENOMIC DNA]</scope>
    <source>
        <strain evidence="12 13">SYSU A558-1</strain>
    </source>
</reference>
<keyword evidence="5" id="KW-0418">Kinase</keyword>
<feature type="domain" description="PAS" evidence="10">
    <location>
        <begin position="137"/>
        <end position="210"/>
    </location>
</feature>